<keyword evidence="5" id="KW-0862">Zinc</keyword>
<reference evidence="7 8" key="1">
    <citation type="submission" date="2018-03" db="EMBL/GenBank/DDBJ databases">
        <authorList>
            <person name="Keele B.F."/>
        </authorList>
    </citation>
    <scope>NUCLEOTIDE SEQUENCE [LARGE SCALE GENOMIC DNA]</scope>
    <source>
        <strain evidence="7 8">CECT 8599</strain>
    </source>
</reference>
<feature type="transmembrane region" description="Helical" evidence="6">
    <location>
        <begin position="194"/>
        <end position="214"/>
    </location>
</feature>
<keyword evidence="5" id="KW-0479">Metal-binding</keyword>
<keyword evidence="2 6" id="KW-0812">Transmembrane</keyword>
<feature type="transmembrane region" description="Helical" evidence="6">
    <location>
        <begin position="108"/>
        <end position="125"/>
    </location>
</feature>
<dbReference type="RefSeq" id="WP_108829847.1">
    <property type="nucleotide sequence ID" value="NZ_OMOR01000001.1"/>
</dbReference>
<keyword evidence="4 6" id="KW-0472">Membrane</keyword>
<evidence type="ECO:0000313" key="8">
    <source>
        <dbReference type="Proteomes" id="UP000244880"/>
    </source>
</evidence>
<comment type="subcellular location">
    <subcellularLocation>
        <location evidence="1">Membrane</location>
        <topology evidence="1">Multi-pass membrane protein</topology>
    </subcellularLocation>
</comment>
<dbReference type="GO" id="GO:0016020">
    <property type="term" value="C:membrane"/>
    <property type="evidence" value="ECO:0007669"/>
    <property type="project" value="UniProtKB-SubCell"/>
</dbReference>
<feature type="transmembrane region" description="Helical" evidence="6">
    <location>
        <begin position="137"/>
        <end position="157"/>
    </location>
</feature>
<keyword evidence="3 6" id="KW-1133">Transmembrane helix</keyword>
<feature type="binding site" evidence="5">
    <location>
        <position position="70"/>
    </location>
    <ligand>
        <name>Zn(2+)</name>
        <dbReference type="ChEBI" id="CHEBI:29105"/>
    </ligand>
</feature>
<dbReference type="Proteomes" id="UP000244880">
    <property type="component" value="Unassembled WGS sequence"/>
</dbReference>
<evidence type="ECO:0008006" key="9">
    <source>
        <dbReference type="Google" id="ProtNLM"/>
    </source>
</evidence>
<accession>A0A2R8BIV5</accession>
<name>A0A2R8BIV5_9RHOB</name>
<dbReference type="Pfam" id="PF03006">
    <property type="entry name" value="HlyIII"/>
    <property type="match status" value="1"/>
</dbReference>
<dbReference type="InterPro" id="IPR004254">
    <property type="entry name" value="AdipoR/HlyIII-related"/>
</dbReference>
<evidence type="ECO:0000256" key="6">
    <source>
        <dbReference type="SAM" id="Phobius"/>
    </source>
</evidence>
<feature type="transmembrane region" description="Helical" evidence="6">
    <location>
        <begin position="163"/>
        <end position="182"/>
    </location>
</feature>
<sequence>MAQSSADHYPTYSPFERRADALVHGVAIAASAFAAVYLVLASTLPGFHLPATLLYGAIMVFSFAASAAYHFAPNETVRPARRRLDHAAIFLKIAATYTPLVALINTPFSYVVLAVVWSIGLYGAARKMFFWQSPGPGSLLLYLGMGWLSVSLAKPVITYLPTPTIWLVTIGGLTYSVGTIFYKWEGLRFSNAIWHGFVLVASACFFAGIAYAQAVMLP</sequence>
<protein>
    <recommendedName>
        <fullName evidence="9">Hemolysin-III related</fullName>
    </recommendedName>
</protein>
<evidence type="ECO:0000256" key="4">
    <source>
        <dbReference type="ARBA" id="ARBA00023136"/>
    </source>
</evidence>
<gene>
    <name evidence="7" type="ORF">ASD8599_03709</name>
</gene>
<dbReference type="GO" id="GO:0046872">
    <property type="term" value="F:metal ion binding"/>
    <property type="evidence" value="ECO:0007669"/>
    <property type="project" value="UniProtKB-KW"/>
</dbReference>
<evidence type="ECO:0000256" key="2">
    <source>
        <dbReference type="ARBA" id="ARBA00022692"/>
    </source>
</evidence>
<feature type="transmembrane region" description="Helical" evidence="6">
    <location>
        <begin position="52"/>
        <end position="72"/>
    </location>
</feature>
<feature type="transmembrane region" description="Helical" evidence="6">
    <location>
        <begin position="21"/>
        <end position="40"/>
    </location>
</feature>
<dbReference type="EMBL" id="OMOR01000001">
    <property type="protein sequence ID" value="SPH22962.1"/>
    <property type="molecule type" value="Genomic_DNA"/>
</dbReference>
<organism evidence="7 8">
    <name type="scientific">Ascidiaceihabitans donghaensis</name>
    <dbReference type="NCBI Taxonomy" id="1510460"/>
    <lineage>
        <taxon>Bacteria</taxon>
        <taxon>Pseudomonadati</taxon>
        <taxon>Pseudomonadota</taxon>
        <taxon>Alphaproteobacteria</taxon>
        <taxon>Rhodobacterales</taxon>
        <taxon>Paracoccaceae</taxon>
        <taxon>Ascidiaceihabitans</taxon>
    </lineage>
</organism>
<evidence type="ECO:0000256" key="1">
    <source>
        <dbReference type="ARBA" id="ARBA00004141"/>
    </source>
</evidence>
<feature type="binding site" evidence="5">
    <location>
        <position position="195"/>
    </location>
    <ligand>
        <name>Zn(2+)</name>
        <dbReference type="ChEBI" id="CHEBI:29105"/>
    </ligand>
</feature>
<dbReference type="AlphaFoldDB" id="A0A2R8BIV5"/>
<proteinExistence type="predicted"/>
<dbReference type="OrthoDB" id="9813689at2"/>
<evidence type="ECO:0000313" key="7">
    <source>
        <dbReference type="EMBL" id="SPH22962.1"/>
    </source>
</evidence>
<keyword evidence="8" id="KW-1185">Reference proteome</keyword>
<evidence type="ECO:0000256" key="3">
    <source>
        <dbReference type="ARBA" id="ARBA00022989"/>
    </source>
</evidence>
<evidence type="ECO:0000256" key="5">
    <source>
        <dbReference type="PIRSR" id="PIRSR604254-1"/>
    </source>
</evidence>